<sequence>MKPIKRLMLSGDAVPLVDLNLVLELNGCGRGFITAQTETDYTGKLVRLDAGYTDSILRWFTGYVERAQPAENGFQRLFVRELAGVFERLWPCSFQHPTLRQVASWLEENSGITIALPAQADYLDKPIPHFTHSGTGYQLLANLGAAFGVPDYVWQPLPDGGVFLGSWAHSMFAGKPVDIPAEFSQARAGGNSMTLPMVQALRPGVVVNGRRLSSVRLENDDTTITWLAVNPLTGKAVAMTPAQRQIDAAYPELSAGLHLPKFARVEAHAEAVTSGDLADPFRPRYAVDLQLLDADGQPAKNTPIYPAVPLPVPMAGQDSGMFQFPPVGTLVEVAFTDGRPDKPFIRQTLAQGNTLPDVKPGEQLQQQREEVSQRVTQAGDWERKTDQAIRENSMTREIQADEETRTVVARGTTVQANDKTTVLGTSTLLAGAVQHIAEGDYSVATQANAVASVGGDATTAVAGSLMEKIGKIRSSIAAARQEVIAPVVWVGSQQINVMALMLETLEVVQELAQQTAAHTHSNTGAPQNAAAISAAGTKSSQLKSKYAPVIG</sequence>
<accession>A0A1Q4P6G0</accession>
<evidence type="ECO:0000313" key="2">
    <source>
        <dbReference type="Proteomes" id="UP000185770"/>
    </source>
</evidence>
<dbReference type="OrthoDB" id="5812814at2"/>
<dbReference type="Gene3D" id="2.40.50.230">
    <property type="entry name" value="Gp5 N-terminal domain"/>
    <property type="match status" value="1"/>
</dbReference>
<organism evidence="1 2">
    <name type="scientific">Serratia marcescens</name>
    <dbReference type="NCBI Taxonomy" id="615"/>
    <lineage>
        <taxon>Bacteria</taxon>
        <taxon>Pseudomonadati</taxon>
        <taxon>Pseudomonadota</taxon>
        <taxon>Gammaproteobacteria</taxon>
        <taxon>Enterobacterales</taxon>
        <taxon>Yersiniaceae</taxon>
        <taxon>Serratia</taxon>
    </lineage>
</organism>
<proteinExistence type="predicted"/>
<protein>
    <recommendedName>
        <fullName evidence="3">Protein phage</fullName>
    </recommendedName>
</protein>
<dbReference type="SUPFAM" id="SSF69255">
    <property type="entry name" value="gp5 N-terminal domain-like"/>
    <property type="match status" value="1"/>
</dbReference>
<dbReference type="RefSeq" id="WP_073528763.1">
    <property type="nucleotide sequence ID" value="NZ_MJAO01000001.1"/>
</dbReference>
<comment type="caution">
    <text evidence="1">The sequence shown here is derived from an EMBL/GenBank/DDBJ whole genome shotgun (WGS) entry which is preliminary data.</text>
</comment>
<reference evidence="1 2" key="1">
    <citation type="submission" date="2016-09" db="EMBL/GenBank/DDBJ databases">
        <title>Serratia marcescens MSU-97 and epiphytic antimycotic-producing bacteria.</title>
        <authorList>
            <person name="Matilla M.A."/>
        </authorList>
    </citation>
    <scope>NUCLEOTIDE SEQUENCE [LARGE SCALE GENOMIC DNA]</scope>
    <source>
        <strain evidence="1 2">MSU-97</strain>
    </source>
</reference>
<dbReference type="EMBL" id="MJAO01000001">
    <property type="protein sequence ID" value="OKB68694.1"/>
    <property type="molecule type" value="Genomic_DNA"/>
</dbReference>
<dbReference type="InterPro" id="IPR037026">
    <property type="entry name" value="Vgr_OB-fold_dom_sf"/>
</dbReference>
<evidence type="ECO:0008006" key="3">
    <source>
        <dbReference type="Google" id="ProtNLM"/>
    </source>
</evidence>
<gene>
    <name evidence="1" type="ORF">BHU62_01210</name>
</gene>
<dbReference type="AlphaFoldDB" id="A0A1Q4P6G0"/>
<dbReference type="SUPFAM" id="SSF69349">
    <property type="entry name" value="Phage fibre proteins"/>
    <property type="match status" value="1"/>
</dbReference>
<name>A0A1Q4P6G0_SERMA</name>
<dbReference type="Proteomes" id="UP000185770">
    <property type="component" value="Unassembled WGS sequence"/>
</dbReference>
<evidence type="ECO:0000313" key="1">
    <source>
        <dbReference type="EMBL" id="OKB68694.1"/>
    </source>
</evidence>